<organism evidence="1 2">
    <name type="scientific">Stenotrophomonas phage vB_SmaS_DLP_5</name>
    <dbReference type="NCBI Taxonomy" id="2044561"/>
    <lineage>
        <taxon>Viruses</taxon>
        <taxon>Duplodnaviria</taxon>
        <taxon>Heunggongvirae</taxon>
        <taxon>Uroviricota</taxon>
        <taxon>Caudoviricetes</taxon>
        <taxon>Delepquintavirus</taxon>
        <taxon>Delepquintavirus DLP5</taxon>
    </lineage>
</organism>
<protein>
    <submittedName>
        <fullName evidence="1">Uncharacterized protein</fullName>
    </submittedName>
</protein>
<keyword evidence="2" id="KW-1185">Reference proteome</keyword>
<dbReference type="EMBL" id="MG189906">
    <property type="protein sequence ID" value="ATS92279.1"/>
    <property type="molecule type" value="Genomic_DNA"/>
</dbReference>
<accession>A0A2D2W2I3</accession>
<sequence>MAEFFCDNPKCQFHFTIPATMTPADELESLKGFSPLGENPYFPKAKQITKYPSSGNYDLEAKYQATIEGATIGIGIHALLNGVSAVESHHSAIEVDGMTITGRFCSCCMQMFDFMGAAQVDPNPMVTVNTMEMPGGLEPHQAFMAGLIDGMTQPNGLPLTLADVSSSMTYKGVKLTPENTKKAMDLLCAELHKGQYVEPNIVEYKSLDDIPVEGFDGEQLSDPFKSMAKPIIKTVDEIFVEKIKKQWPDAVMVNGKWWDYPEAKGGSKIKSGILKALMTDATHEFAMQDFDGKHGNSYEDWAKQNGPESLESLQGMAKKVGMKDIDFLIHTGITGIVSMEEDLGALKEQANQSLISKIASKLKPKTGPVGFDPKDSISTHPEFSAGGVEALHEYDFISMNHHFTLPSGTVLKVPHEGLDAVMGKLTSHFPNVTFNGKKLSVEDKAWLKEAIFTHKANTKPGQH</sequence>
<evidence type="ECO:0000313" key="2">
    <source>
        <dbReference type="Proteomes" id="UP000241675"/>
    </source>
</evidence>
<reference evidence="1 2" key="2">
    <citation type="submission" date="2017-11" db="EMBL/GenBank/DDBJ databases">
        <title>Lysogenic conversion of Stenotrophomonas maltophilia by temperate phage DLP4.</title>
        <authorList>
            <person name="Dennis J."/>
            <person name="Stothard P."/>
        </authorList>
    </citation>
    <scope>NUCLEOTIDE SEQUENCE [LARGE SCALE GENOMIC DNA]</scope>
</reference>
<gene>
    <name evidence="1" type="ORF">DLP05_048</name>
</gene>
<name>A0A2D2W2I3_9CAUD</name>
<dbReference type="Proteomes" id="UP000241675">
    <property type="component" value="Segment"/>
</dbReference>
<reference evidence="2" key="1">
    <citation type="submission" date="2017-10" db="EMBL/GenBank/DDBJ databases">
        <authorList>
            <person name="Peters D.L."/>
        </authorList>
    </citation>
    <scope>NUCLEOTIDE SEQUENCE [LARGE SCALE GENOMIC DNA]</scope>
</reference>
<proteinExistence type="predicted"/>
<evidence type="ECO:0000313" key="1">
    <source>
        <dbReference type="EMBL" id="ATS92279.1"/>
    </source>
</evidence>